<organism evidence="1">
    <name type="scientific">Candidatus Heimdallarchaeum endolithica</name>
    <dbReference type="NCBI Taxonomy" id="2876572"/>
    <lineage>
        <taxon>Archaea</taxon>
        <taxon>Promethearchaeati</taxon>
        <taxon>Candidatus Heimdallarchaeota</taxon>
        <taxon>Candidatus Heimdallarchaeia (ex Rinke et al. 2021) (nom. nud.)</taxon>
        <taxon>Candidatus Heimdallarchaeales</taxon>
        <taxon>Candidatus Heimdallarchaeaceae</taxon>
        <taxon>Candidatus Heimdallarchaeum</taxon>
    </lineage>
</organism>
<protein>
    <submittedName>
        <fullName evidence="1">Uncharacterized protein</fullName>
    </submittedName>
</protein>
<gene>
    <name evidence="1" type="ORF">K9W46_01235</name>
</gene>
<sequence>MKALIVLTQPECKRIMAKGILEHPSFKNSFEKGKIFLARGSTNAYILEEIKKKTIQKQFYVAGQITGDKEFEKRYGGVSADKRMKEIVIEKKEIREIDETKQEIEKFSTEDLIVKGGNVLDDNYIAGVYIAHPNGGTIGNILPIAVARGIPILVPISLIKRSSEDVYLLAQLLGNETFKPELVMGHPIGLMPIVGEVFTELDAFEYLFPEVEFVHIGSGGVGKAEGSLHFLIIGEEDKVQQAFTEIKNIVANEEDYLPFIE</sequence>
<dbReference type="Proteomes" id="UP001200513">
    <property type="component" value="Chromosome"/>
</dbReference>
<dbReference type="AlphaFoldDB" id="A0A9Y1BRF8"/>
<proteinExistence type="predicted"/>
<reference evidence="1" key="1">
    <citation type="journal article" date="2022" name="Nat. Microbiol.">
        <title>Unique mobile elements and scalable gene flow at the prokaryote-eukaryote boundary revealed by circularized Asgard archaea genomes.</title>
        <authorList>
            <person name="Wu F."/>
            <person name="Speth D.R."/>
            <person name="Philosof A."/>
            <person name="Cremiere A."/>
            <person name="Narayanan A."/>
            <person name="Barco R.A."/>
            <person name="Connon S.A."/>
            <person name="Amend J.P."/>
            <person name="Antoshechkin I.A."/>
            <person name="Orphan V.J."/>
        </authorList>
    </citation>
    <scope>NUCLEOTIDE SEQUENCE</scope>
    <source>
        <strain evidence="1">PR6</strain>
    </source>
</reference>
<evidence type="ECO:0000313" key="1">
    <source>
        <dbReference type="EMBL" id="UJG43823.1"/>
    </source>
</evidence>
<name>A0A9Y1BRF8_9ARCH</name>
<dbReference type="EMBL" id="CP084167">
    <property type="protein sequence ID" value="UJG43823.1"/>
    <property type="molecule type" value="Genomic_DNA"/>
</dbReference>
<accession>A0A9Y1BRF8</accession>